<evidence type="ECO:0000256" key="8">
    <source>
        <dbReference type="ARBA" id="ARBA00022842"/>
    </source>
</evidence>
<dbReference type="CDD" id="cd05403">
    <property type="entry name" value="NT_KNTase_like"/>
    <property type="match status" value="1"/>
</dbReference>
<keyword evidence="3" id="KW-0808">Transferase</keyword>
<proteinExistence type="inferred from homology"/>
<dbReference type="RefSeq" id="WP_203386859.1">
    <property type="nucleotide sequence ID" value="NZ_CP064781.1"/>
</dbReference>
<dbReference type="EMBL" id="CP064781">
    <property type="protein sequence ID" value="QRJ63332.1"/>
    <property type="molecule type" value="Genomic_DNA"/>
</dbReference>
<dbReference type="InterPro" id="IPR043519">
    <property type="entry name" value="NT_sf"/>
</dbReference>
<evidence type="ECO:0000313" key="11">
    <source>
        <dbReference type="EMBL" id="QRJ63332.1"/>
    </source>
</evidence>
<sequence length="98" mass="10673">MSLRPSQALSENRELIRQIVSRHRSSNPRVFGSVLQGTDTEASDLDLLIDPLPGATLFDLGAIQIELEASLGVPVDVLTPKDLPQQFRDRIIGEAAPV</sequence>
<dbReference type="InterPro" id="IPR002934">
    <property type="entry name" value="Polymerase_NTP_transf_dom"/>
</dbReference>
<comment type="similarity">
    <text evidence="9">Belongs to the MntA antitoxin family.</text>
</comment>
<dbReference type="Gene3D" id="3.30.460.10">
    <property type="entry name" value="Beta Polymerase, domain 2"/>
    <property type="match status" value="1"/>
</dbReference>
<keyword evidence="12" id="KW-1185">Reference proteome</keyword>
<keyword evidence="8" id="KW-0460">Magnesium</keyword>
<evidence type="ECO:0000256" key="3">
    <source>
        <dbReference type="ARBA" id="ARBA00022679"/>
    </source>
</evidence>
<comment type="cofactor">
    <cofactor evidence="1">
        <name>Mg(2+)</name>
        <dbReference type="ChEBI" id="CHEBI:18420"/>
    </cofactor>
</comment>
<keyword evidence="7" id="KW-0067">ATP-binding</keyword>
<evidence type="ECO:0000256" key="9">
    <source>
        <dbReference type="ARBA" id="ARBA00038276"/>
    </source>
</evidence>
<evidence type="ECO:0000256" key="7">
    <source>
        <dbReference type="ARBA" id="ARBA00022840"/>
    </source>
</evidence>
<evidence type="ECO:0000256" key="1">
    <source>
        <dbReference type="ARBA" id="ARBA00001946"/>
    </source>
</evidence>
<keyword evidence="6" id="KW-0547">Nucleotide-binding</keyword>
<evidence type="ECO:0000256" key="6">
    <source>
        <dbReference type="ARBA" id="ARBA00022741"/>
    </source>
</evidence>
<organism evidence="11 12">
    <name type="scientific">Azospira restricta</name>
    <dbReference type="NCBI Taxonomy" id="404405"/>
    <lineage>
        <taxon>Bacteria</taxon>
        <taxon>Pseudomonadati</taxon>
        <taxon>Pseudomonadota</taxon>
        <taxon>Betaproteobacteria</taxon>
        <taxon>Rhodocyclales</taxon>
        <taxon>Rhodocyclaceae</taxon>
        <taxon>Azospira</taxon>
    </lineage>
</organism>
<evidence type="ECO:0000256" key="2">
    <source>
        <dbReference type="ARBA" id="ARBA00022649"/>
    </source>
</evidence>
<protein>
    <submittedName>
        <fullName evidence="11">Nucleotidyltransferase family protein</fullName>
    </submittedName>
</protein>
<dbReference type="GO" id="GO:0046872">
    <property type="term" value="F:metal ion binding"/>
    <property type="evidence" value="ECO:0007669"/>
    <property type="project" value="UniProtKB-KW"/>
</dbReference>
<dbReference type="PANTHER" id="PTHR33571">
    <property type="entry name" value="SSL8005 PROTEIN"/>
    <property type="match status" value="1"/>
</dbReference>
<name>A0A974PXL8_9RHOO</name>
<reference evidence="11" key="1">
    <citation type="submission" date="2020-11" db="EMBL/GenBank/DDBJ databases">
        <title>Azospira restricta DSM 18626 genome sequence.</title>
        <authorList>
            <person name="Moe W.M."/>
        </authorList>
    </citation>
    <scope>NUCLEOTIDE SEQUENCE</scope>
    <source>
        <strain evidence="11">DSM 18626</strain>
    </source>
</reference>
<keyword evidence="2" id="KW-1277">Toxin-antitoxin system</keyword>
<evidence type="ECO:0000256" key="5">
    <source>
        <dbReference type="ARBA" id="ARBA00022723"/>
    </source>
</evidence>
<dbReference type="KEGG" id="ares:IWH25_16535"/>
<dbReference type="SUPFAM" id="SSF81301">
    <property type="entry name" value="Nucleotidyltransferase"/>
    <property type="match status" value="1"/>
</dbReference>
<evidence type="ECO:0000256" key="4">
    <source>
        <dbReference type="ARBA" id="ARBA00022695"/>
    </source>
</evidence>
<accession>A0A974PXL8</accession>
<keyword evidence="4" id="KW-0548">Nucleotidyltransferase</keyword>
<dbReference type="InterPro" id="IPR052038">
    <property type="entry name" value="Type-VII_TA_antitoxin"/>
</dbReference>
<gene>
    <name evidence="11" type="ORF">IWH25_16535</name>
</gene>
<dbReference type="Pfam" id="PF01909">
    <property type="entry name" value="NTP_transf_2"/>
    <property type="match status" value="1"/>
</dbReference>
<dbReference type="PANTHER" id="PTHR33571:SF12">
    <property type="entry name" value="BSL3053 PROTEIN"/>
    <property type="match status" value="1"/>
</dbReference>
<dbReference type="GO" id="GO:0016779">
    <property type="term" value="F:nucleotidyltransferase activity"/>
    <property type="evidence" value="ECO:0007669"/>
    <property type="project" value="UniProtKB-KW"/>
</dbReference>
<dbReference type="GO" id="GO:0005524">
    <property type="term" value="F:ATP binding"/>
    <property type="evidence" value="ECO:0007669"/>
    <property type="project" value="UniProtKB-KW"/>
</dbReference>
<evidence type="ECO:0000259" key="10">
    <source>
        <dbReference type="Pfam" id="PF01909"/>
    </source>
</evidence>
<dbReference type="AlphaFoldDB" id="A0A974PXL8"/>
<dbReference type="Proteomes" id="UP000663444">
    <property type="component" value="Chromosome"/>
</dbReference>
<keyword evidence="5" id="KW-0479">Metal-binding</keyword>
<feature type="domain" description="Polymerase nucleotidyl transferase" evidence="10">
    <location>
        <begin position="17"/>
        <end position="94"/>
    </location>
</feature>
<evidence type="ECO:0000313" key="12">
    <source>
        <dbReference type="Proteomes" id="UP000663444"/>
    </source>
</evidence>